<proteinExistence type="inferred from homology"/>
<gene>
    <name evidence="3" type="ORF">AMOR_04220</name>
</gene>
<evidence type="ECO:0000256" key="1">
    <source>
        <dbReference type="ARBA" id="ARBA00006817"/>
    </source>
</evidence>
<sequence>MAAGSVEAGAGAGASDRELVAARELDAPRDLVWTAWSEPTHVARWWGPRGFTNTVEHMDVRPGGAWRFVMHGPDGTDFRNEMRYVEVVSPERIVMDHVSGPNFRMTVTFAERGGRTTVTVRMTFESAAERDRAVEQFHADVGLRENLDKLGEYLGATTAARPPEEMVVTRVLDAPRPVVFEAWARPEHLARWWGPRGFTLSSCSIDFRPGGAYRMVMRGPDGADYPFHGVYREIVPPARIVFSAVIGPGPGNAVRTVVTFEEEGWKTRLTVRQTVPAMEGAARGQRQGWTESLERLADDLAALG</sequence>
<dbReference type="PANTHER" id="PTHR36929">
    <property type="entry name" value="ATTACHMENT SUBUNIT, PUTATIVE-RELATED"/>
    <property type="match status" value="1"/>
</dbReference>
<evidence type="ECO:0000259" key="2">
    <source>
        <dbReference type="Pfam" id="PF08327"/>
    </source>
</evidence>
<dbReference type="Pfam" id="PF08327">
    <property type="entry name" value="AHSA1"/>
    <property type="match status" value="2"/>
</dbReference>
<comment type="similarity">
    <text evidence="1">Belongs to the AHA1 family.</text>
</comment>
<organism evidence="3 4">
    <name type="scientific">Anaeromyxobacter oryzae</name>
    <dbReference type="NCBI Taxonomy" id="2918170"/>
    <lineage>
        <taxon>Bacteria</taxon>
        <taxon>Pseudomonadati</taxon>
        <taxon>Myxococcota</taxon>
        <taxon>Myxococcia</taxon>
        <taxon>Myxococcales</taxon>
        <taxon>Cystobacterineae</taxon>
        <taxon>Anaeromyxobacteraceae</taxon>
        <taxon>Anaeromyxobacter</taxon>
    </lineage>
</organism>
<dbReference type="InterPro" id="IPR023393">
    <property type="entry name" value="START-like_dom_sf"/>
</dbReference>
<protein>
    <recommendedName>
        <fullName evidence="2">Activator of Hsp90 ATPase homologue 1/2-like C-terminal domain-containing protein</fullName>
    </recommendedName>
</protein>
<feature type="domain" description="Activator of Hsp90 ATPase homologue 1/2-like C-terminal" evidence="2">
    <location>
        <begin position="26"/>
        <end position="155"/>
    </location>
</feature>
<evidence type="ECO:0000313" key="3">
    <source>
        <dbReference type="EMBL" id="BDG01426.1"/>
    </source>
</evidence>
<name>A0ABM7WPP4_9BACT</name>
<evidence type="ECO:0000313" key="4">
    <source>
        <dbReference type="Proteomes" id="UP001162891"/>
    </source>
</evidence>
<dbReference type="Gene3D" id="3.30.530.20">
    <property type="match status" value="2"/>
</dbReference>
<dbReference type="InterPro" id="IPR013538">
    <property type="entry name" value="ASHA1/2-like_C"/>
</dbReference>
<dbReference type="PANTHER" id="PTHR36929:SF5">
    <property type="entry name" value="BLR6751 PROTEIN"/>
    <property type="match status" value="1"/>
</dbReference>
<keyword evidence="4" id="KW-1185">Reference proteome</keyword>
<feature type="domain" description="Activator of Hsp90 ATPase homologue 1/2-like C-terminal" evidence="2">
    <location>
        <begin position="173"/>
        <end position="298"/>
    </location>
</feature>
<dbReference type="Proteomes" id="UP001162891">
    <property type="component" value="Chromosome"/>
</dbReference>
<reference evidence="4" key="1">
    <citation type="journal article" date="2022" name="Int. J. Syst. Evol. Microbiol.">
        <title>Anaeromyxobacter oryzae sp. nov., Anaeromyxobacter diazotrophicus sp. nov. and Anaeromyxobacter paludicola sp. nov., isolated from paddy soils.</title>
        <authorList>
            <person name="Itoh H."/>
            <person name="Xu Z."/>
            <person name="Mise K."/>
            <person name="Masuda Y."/>
            <person name="Ushijima N."/>
            <person name="Hayakawa C."/>
            <person name="Shiratori Y."/>
            <person name="Senoo K."/>
        </authorList>
    </citation>
    <scope>NUCLEOTIDE SEQUENCE [LARGE SCALE GENOMIC DNA]</scope>
    <source>
        <strain evidence="4">Red232</strain>
    </source>
</reference>
<dbReference type="SUPFAM" id="SSF55961">
    <property type="entry name" value="Bet v1-like"/>
    <property type="match status" value="2"/>
</dbReference>
<dbReference type="CDD" id="cd08894">
    <property type="entry name" value="SRPBCC_CalC_Aha1-like_1"/>
    <property type="match status" value="1"/>
</dbReference>
<dbReference type="RefSeq" id="WP_248357947.1">
    <property type="nucleotide sequence ID" value="NZ_AP025591.1"/>
</dbReference>
<dbReference type="EMBL" id="AP025591">
    <property type="protein sequence ID" value="BDG01426.1"/>
    <property type="molecule type" value="Genomic_DNA"/>
</dbReference>
<accession>A0ABM7WPP4</accession>